<dbReference type="GO" id="GO:0051015">
    <property type="term" value="F:actin filament binding"/>
    <property type="evidence" value="ECO:0007669"/>
    <property type="project" value="TreeGrafter"/>
</dbReference>
<feature type="region of interest" description="Disordered" evidence="2">
    <location>
        <begin position="482"/>
        <end position="522"/>
    </location>
</feature>
<reference evidence="3" key="1">
    <citation type="submission" date="2022-08" db="EMBL/GenBank/DDBJ databases">
        <title>Genomic Encyclopedia of Type Strains, Phase V (KMG-V): Genome sequencing to study the core and pangenomes of soil and plant-associated prokaryotes.</title>
        <authorList>
            <person name="Whitman W."/>
        </authorList>
    </citation>
    <scope>NUCLEOTIDE SEQUENCE</scope>
    <source>
        <strain evidence="3">SP3002</strain>
    </source>
</reference>
<dbReference type="GO" id="GO:0016460">
    <property type="term" value="C:myosin II complex"/>
    <property type="evidence" value="ECO:0007669"/>
    <property type="project" value="TreeGrafter"/>
</dbReference>
<evidence type="ECO:0000256" key="1">
    <source>
        <dbReference type="SAM" id="Coils"/>
    </source>
</evidence>
<accession>A0AAW5PC38</accession>
<dbReference type="AlphaFoldDB" id="A0AAW5PC38"/>
<evidence type="ECO:0000313" key="3">
    <source>
        <dbReference type="EMBL" id="MCS4159500.1"/>
    </source>
</evidence>
<evidence type="ECO:0000256" key="2">
    <source>
        <dbReference type="SAM" id="MobiDB-lite"/>
    </source>
</evidence>
<feature type="coiled-coil region" evidence="1">
    <location>
        <begin position="213"/>
        <end position="240"/>
    </location>
</feature>
<dbReference type="PANTHER" id="PTHR45615:SF40">
    <property type="entry name" value="MYOSIN HEAVY CHAIN, NON-MUSCLE"/>
    <property type="match status" value="1"/>
</dbReference>
<feature type="region of interest" description="Disordered" evidence="2">
    <location>
        <begin position="24"/>
        <end position="87"/>
    </location>
</feature>
<feature type="region of interest" description="Disordered" evidence="2">
    <location>
        <begin position="553"/>
        <end position="573"/>
    </location>
</feature>
<proteinExistence type="predicted"/>
<feature type="compositionally biased region" description="Gly residues" evidence="2">
    <location>
        <begin position="485"/>
        <end position="506"/>
    </location>
</feature>
<protein>
    <submittedName>
        <fullName evidence="3">Multidrug efflux pump subunit AcrA (Membrane-fusion protein)</fullName>
    </submittedName>
</protein>
<dbReference type="Proteomes" id="UP001155110">
    <property type="component" value="Unassembled WGS sequence"/>
</dbReference>
<feature type="compositionally biased region" description="Low complexity" evidence="2">
    <location>
        <begin position="43"/>
        <end position="87"/>
    </location>
</feature>
<feature type="coiled-coil region" evidence="1">
    <location>
        <begin position="276"/>
        <end position="303"/>
    </location>
</feature>
<dbReference type="PANTHER" id="PTHR45615">
    <property type="entry name" value="MYOSIN HEAVY CHAIN, NON-MUSCLE"/>
    <property type="match status" value="1"/>
</dbReference>
<keyword evidence="1" id="KW-0175">Coiled coil</keyword>
<dbReference type="EMBL" id="JANTZM010000033">
    <property type="protein sequence ID" value="MCS4159500.1"/>
    <property type="molecule type" value="Genomic_DNA"/>
</dbReference>
<sequence length="599" mass="62451">MPRTVEVQMEIDDSGAIQSLDAQGQAYEQVAESADDASEATERQAQAAQDAGTAAERGAQAQREQADAAEANEQAQREAAQSARRYAAASDQMAGSAGNASQVIFSTGDAIQDVQFGLAGAANNIAFVAESFAELQNQAGGTRGALQGIFTALKGPAGVILGLQALLALGPQLASWFSSREGEADALGEAYSSAAEDLLSFGDDIEGFEVEGLEQAEEARDTLQERVEAQREELSVLEEIQAVREGTGADVAQMTREERQQVLAKQEQFGLEEATKEEVRQAVEEQRKQVQASESAVEQAKALVRERKAALQVERALSETDVSREDGPSPQEQIESAVGALRTLNEVSGASPSFSFEGLDEFLKGNAEKQARRMQEELKALRAQMGKTEQQALDLGPALEQGLADSIASTAQAVGQGKSVANALLNTLASLAQQVGKMMIQFGTAALGLRNLISNPALAIAAGASLVALGAAAKQAIGSEIDSATGGGGAPGGPGSERTAEGGGEIGAEVDAPGRRRGGPVRAGQLYQTHGLGQREFFRPATDGQIVTAGGMRAAAGESGGGAQRVETSHEVSVEVNDPSLFDLRQQLNELDSDVSELT</sequence>
<comment type="caution">
    <text evidence="3">The sequence shown here is derived from an EMBL/GenBank/DDBJ whole genome shotgun (WGS) entry which is preliminary data.</text>
</comment>
<name>A0AAW5PC38_9BACT</name>
<organism evidence="3 4">
    <name type="scientific">Salinibacter ruber</name>
    <dbReference type="NCBI Taxonomy" id="146919"/>
    <lineage>
        <taxon>Bacteria</taxon>
        <taxon>Pseudomonadati</taxon>
        <taxon>Rhodothermota</taxon>
        <taxon>Rhodothermia</taxon>
        <taxon>Rhodothermales</taxon>
        <taxon>Salinibacteraceae</taxon>
        <taxon>Salinibacter</taxon>
    </lineage>
</organism>
<evidence type="ECO:0000313" key="4">
    <source>
        <dbReference type="Proteomes" id="UP001155110"/>
    </source>
</evidence>
<dbReference type="GO" id="GO:0000146">
    <property type="term" value="F:microfilament motor activity"/>
    <property type="evidence" value="ECO:0007669"/>
    <property type="project" value="TreeGrafter"/>
</dbReference>
<gene>
    <name evidence="3" type="ORF">GGP99_003492</name>
</gene>
<dbReference type="GO" id="GO:0032982">
    <property type="term" value="C:myosin filament"/>
    <property type="evidence" value="ECO:0007669"/>
    <property type="project" value="TreeGrafter"/>
</dbReference>
<feature type="coiled-coil region" evidence="1">
    <location>
        <begin position="364"/>
        <end position="391"/>
    </location>
</feature>
<dbReference type="RefSeq" id="WP_259258613.1">
    <property type="nucleotide sequence ID" value="NZ_JANTZM010000033.1"/>
</dbReference>
<dbReference type="GO" id="GO:0005737">
    <property type="term" value="C:cytoplasm"/>
    <property type="evidence" value="ECO:0007669"/>
    <property type="project" value="TreeGrafter"/>
</dbReference>